<dbReference type="EMBL" id="BMIL01000001">
    <property type="protein sequence ID" value="GGC51655.1"/>
    <property type="molecule type" value="Genomic_DNA"/>
</dbReference>
<reference evidence="2" key="2">
    <citation type="submission" date="2020-09" db="EMBL/GenBank/DDBJ databases">
        <authorList>
            <person name="Sun Q."/>
            <person name="Zhou Y."/>
        </authorList>
    </citation>
    <scope>NUCLEOTIDE SEQUENCE</scope>
    <source>
        <strain evidence="2">CGMCC 1.15343</strain>
    </source>
</reference>
<sequence length="138" mass="15589">MKIKLLLLLCIATIGLASCKKDTIVQETPNRTIIYEVPVNKWFVGNNGRTITTELDIPEIDQYNVDVEGILVYIDHPVNFDSYIPLPYTYNGETFSFEHYNGGITIDIQRSEYGTQLPSVPNQPIRVKVILIPSTDVS</sequence>
<keyword evidence="1" id="KW-0732">Signal</keyword>
<evidence type="ECO:0000256" key="1">
    <source>
        <dbReference type="SAM" id="SignalP"/>
    </source>
</evidence>
<reference evidence="2" key="1">
    <citation type="journal article" date="2014" name="Int. J. Syst. Evol. Microbiol.">
        <title>Complete genome sequence of Corynebacterium casei LMG S-19264T (=DSM 44701T), isolated from a smear-ripened cheese.</title>
        <authorList>
            <consortium name="US DOE Joint Genome Institute (JGI-PGF)"/>
            <person name="Walter F."/>
            <person name="Albersmeier A."/>
            <person name="Kalinowski J."/>
            <person name="Ruckert C."/>
        </authorList>
    </citation>
    <scope>NUCLEOTIDE SEQUENCE</scope>
    <source>
        <strain evidence="2">CGMCC 1.15343</strain>
    </source>
</reference>
<keyword evidence="3" id="KW-1185">Reference proteome</keyword>
<dbReference type="RefSeq" id="WP_188624891.1">
    <property type="nucleotide sequence ID" value="NZ_BMIL01000001.1"/>
</dbReference>
<evidence type="ECO:0000313" key="3">
    <source>
        <dbReference type="Proteomes" id="UP000651668"/>
    </source>
</evidence>
<protein>
    <submittedName>
        <fullName evidence="2">Uncharacterized protein</fullName>
    </submittedName>
</protein>
<dbReference type="Proteomes" id="UP000651668">
    <property type="component" value="Unassembled WGS sequence"/>
</dbReference>
<feature type="signal peptide" evidence="1">
    <location>
        <begin position="1"/>
        <end position="17"/>
    </location>
</feature>
<organism evidence="2 3">
    <name type="scientific">Pedobacter quisquiliarum</name>
    <dbReference type="NCBI Taxonomy" id="1834438"/>
    <lineage>
        <taxon>Bacteria</taxon>
        <taxon>Pseudomonadati</taxon>
        <taxon>Bacteroidota</taxon>
        <taxon>Sphingobacteriia</taxon>
        <taxon>Sphingobacteriales</taxon>
        <taxon>Sphingobacteriaceae</taxon>
        <taxon>Pedobacter</taxon>
    </lineage>
</organism>
<dbReference type="PROSITE" id="PS51257">
    <property type="entry name" value="PROKAR_LIPOPROTEIN"/>
    <property type="match status" value="1"/>
</dbReference>
<dbReference type="AlphaFoldDB" id="A0A916TY38"/>
<evidence type="ECO:0000313" key="2">
    <source>
        <dbReference type="EMBL" id="GGC51655.1"/>
    </source>
</evidence>
<gene>
    <name evidence="2" type="ORF">GCM10011387_01370</name>
</gene>
<proteinExistence type="predicted"/>
<accession>A0A916TY38</accession>
<comment type="caution">
    <text evidence="2">The sequence shown here is derived from an EMBL/GenBank/DDBJ whole genome shotgun (WGS) entry which is preliminary data.</text>
</comment>
<name>A0A916TY38_9SPHI</name>
<feature type="chain" id="PRO_5037610286" evidence="1">
    <location>
        <begin position="18"/>
        <end position="138"/>
    </location>
</feature>